<gene>
    <name evidence="1" type="ORF">EPUL_000347</name>
</gene>
<dbReference type="OrthoDB" id="10466215at2759"/>
<organism evidence="1 2">
    <name type="scientific">Erysiphe pulchra</name>
    <dbReference type="NCBI Taxonomy" id="225359"/>
    <lineage>
        <taxon>Eukaryota</taxon>
        <taxon>Fungi</taxon>
        <taxon>Dikarya</taxon>
        <taxon>Ascomycota</taxon>
        <taxon>Pezizomycotina</taxon>
        <taxon>Leotiomycetes</taxon>
        <taxon>Erysiphales</taxon>
        <taxon>Erysiphaceae</taxon>
        <taxon>Erysiphe</taxon>
    </lineage>
</organism>
<keyword evidence="2" id="KW-1185">Reference proteome</keyword>
<proteinExistence type="predicted"/>
<evidence type="ECO:0000313" key="1">
    <source>
        <dbReference type="EMBL" id="POS88199.1"/>
    </source>
</evidence>
<evidence type="ECO:0000313" key="2">
    <source>
        <dbReference type="Proteomes" id="UP000237438"/>
    </source>
</evidence>
<protein>
    <submittedName>
        <fullName evidence="1">Uncharacterized protein</fullName>
    </submittedName>
</protein>
<dbReference type="Proteomes" id="UP000237438">
    <property type="component" value="Unassembled WGS sequence"/>
</dbReference>
<accession>A0A2S4Q1L9</accession>
<name>A0A2S4Q1L9_9PEZI</name>
<dbReference type="EMBL" id="PEDP01000021">
    <property type="protein sequence ID" value="POS88199.1"/>
    <property type="molecule type" value="Genomic_DNA"/>
</dbReference>
<comment type="caution">
    <text evidence="1">The sequence shown here is derived from an EMBL/GenBank/DDBJ whole genome shotgun (WGS) entry which is preliminary data.</text>
</comment>
<dbReference type="Gene3D" id="3.10.450.30">
    <property type="entry name" value="Microbial ribonucleases"/>
    <property type="match status" value="1"/>
</dbReference>
<sequence length="213" mass="24563">MDMMMNARLKAPPVKPTGKFFPKITEVIPYAYKCGLKLYNEDEIKGAMKKSCAIWEATKNRRVCKSGICETKVTSQRDQMFKKLPSMGYEGAVILFPILRNSKIYQFENFKEAGHDRIVSTKDCRLVGIVTSVRYPRTYKIESCLRNEKSTHRLKHPHKLNALDLKANQNEILNKKLEFLKLQKLKGKEILGQQRNSDEASTSGTKPYFLILR</sequence>
<reference evidence="1 2" key="1">
    <citation type="submission" date="2017-10" db="EMBL/GenBank/DDBJ databases">
        <title>Development of genomic resources for the powdery mildew, Erysiphe pulchra.</title>
        <authorList>
            <person name="Wadl P.A."/>
            <person name="Mack B.M."/>
            <person name="Moore G."/>
            <person name="Beltz S.B."/>
        </authorList>
    </citation>
    <scope>NUCLEOTIDE SEQUENCE [LARGE SCALE GENOMIC DNA]</scope>
    <source>
        <strain evidence="1">Cflorida</strain>
    </source>
</reference>
<dbReference type="AlphaFoldDB" id="A0A2S4Q1L9"/>